<protein>
    <submittedName>
        <fullName evidence="5">Uncharacterized protein</fullName>
    </submittedName>
</protein>
<accession>A0A914MK73</accession>
<dbReference type="InterPro" id="IPR013126">
    <property type="entry name" value="Hsp_70_fam"/>
</dbReference>
<name>A0A914MK73_MELIC</name>
<dbReference type="GO" id="GO:0005524">
    <property type="term" value="F:ATP binding"/>
    <property type="evidence" value="ECO:0007669"/>
    <property type="project" value="UniProtKB-KW"/>
</dbReference>
<dbReference type="SUPFAM" id="SSF100920">
    <property type="entry name" value="Heat shock protein 70kD (HSP70), peptide-binding domain"/>
    <property type="match status" value="1"/>
</dbReference>
<evidence type="ECO:0000256" key="1">
    <source>
        <dbReference type="ARBA" id="ARBA00007381"/>
    </source>
</evidence>
<dbReference type="Proteomes" id="UP000887563">
    <property type="component" value="Unplaced"/>
</dbReference>
<dbReference type="GO" id="GO:0140662">
    <property type="term" value="F:ATP-dependent protein folding chaperone"/>
    <property type="evidence" value="ECO:0007669"/>
    <property type="project" value="InterPro"/>
</dbReference>
<keyword evidence="4" id="KW-1185">Reference proteome</keyword>
<dbReference type="Pfam" id="PF00012">
    <property type="entry name" value="HSP70"/>
    <property type="match status" value="1"/>
</dbReference>
<evidence type="ECO:0000313" key="5">
    <source>
        <dbReference type="WBParaSite" id="Minc3s02065g28071"/>
    </source>
</evidence>
<organism evidence="4 5">
    <name type="scientific">Meloidogyne incognita</name>
    <name type="common">Southern root-knot nematode worm</name>
    <name type="synonym">Oxyuris incognita</name>
    <dbReference type="NCBI Taxonomy" id="6306"/>
    <lineage>
        <taxon>Eukaryota</taxon>
        <taxon>Metazoa</taxon>
        <taxon>Ecdysozoa</taxon>
        <taxon>Nematoda</taxon>
        <taxon>Chromadorea</taxon>
        <taxon>Rhabditida</taxon>
        <taxon>Tylenchina</taxon>
        <taxon>Tylenchomorpha</taxon>
        <taxon>Tylenchoidea</taxon>
        <taxon>Meloidogynidae</taxon>
        <taxon>Meloidogyninae</taxon>
        <taxon>Meloidogyne</taxon>
        <taxon>Meloidogyne incognita group</taxon>
    </lineage>
</organism>
<dbReference type="WBParaSite" id="Minc3s02065g28071">
    <property type="protein sequence ID" value="Minc3s02065g28071"/>
    <property type="gene ID" value="Minc3s02065g28071"/>
</dbReference>
<dbReference type="AlphaFoldDB" id="A0A914MK73"/>
<keyword evidence="2" id="KW-0547">Nucleotide-binding</keyword>
<dbReference type="Gene3D" id="2.60.34.10">
    <property type="entry name" value="Substrate Binding Domain Of DNAk, Chain A, domain 1"/>
    <property type="match status" value="1"/>
</dbReference>
<sequence length="109" mass="12803">MKLSPMELMFRLQFCLVISQNVQDLLLLDVAPLSLGIETAVGVMTPVPRCVLQQQTLLVHMWLTTRKHQLLHIEKYCKVLLMSVGLQQIVDELQRREKLKMWQRCYCHI</sequence>
<keyword evidence="3" id="KW-0067">ATP-binding</keyword>
<evidence type="ECO:0000256" key="2">
    <source>
        <dbReference type="ARBA" id="ARBA00022741"/>
    </source>
</evidence>
<evidence type="ECO:0000313" key="4">
    <source>
        <dbReference type="Proteomes" id="UP000887563"/>
    </source>
</evidence>
<evidence type="ECO:0000256" key="3">
    <source>
        <dbReference type="ARBA" id="ARBA00022840"/>
    </source>
</evidence>
<reference evidence="5" key="1">
    <citation type="submission" date="2022-11" db="UniProtKB">
        <authorList>
            <consortium name="WormBaseParasite"/>
        </authorList>
    </citation>
    <scope>IDENTIFICATION</scope>
</reference>
<proteinExistence type="inferred from homology"/>
<dbReference type="InterPro" id="IPR029047">
    <property type="entry name" value="HSP70_peptide-bd_sf"/>
</dbReference>
<comment type="similarity">
    <text evidence="1">Belongs to the heat shock protein 70 family.</text>
</comment>